<name>A0A7E4VZV6_PANRE</name>
<accession>A0A7E4VZV6</accession>
<dbReference type="AlphaFoldDB" id="A0A7E4VZV6"/>
<organism evidence="1 2">
    <name type="scientific">Panagrellus redivivus</name>
    <name type="common">Microworm</name>
    <dbReference type="NCBI Taxonomy" id="6233"/>
    <lineage>
        <taxon>Eukaryota</taxon>
        <taxon>Metazoa</taxon>
        <taxon>Ecdysozoa</taxon>
        <taxon>Nematoda</taxon>
        <taxon>Chromadorea</taxon>
        <taxon>Rhabditida</taxon>
        <taxon>Tylenchina</taxon>
        <taxon>Panagrolaimomorpha</taxon>
        <taxon>Panagrolaimoidea</taxon>
        <taxon>Panagrolaimidae</taxon>
        <taxon>Panagrellus</taxon>
    </lineage>
</organism>
<evidence type="ECO:0000313" key="2">
    <source>
        <dbReference type="WBParaSite" id="Pan_g4923.t1"/>
    </source>
</evidence>
<sequence length="135" mass="15369">MFFPEPLPTTTVADPNKWYICRKNSHDLTEIPDDLVRYGVQVKYPAPRIIEIDCEPGTILLILVEVQKVVLTGFRKEVENYIERKIGTIHYHPPYDVRVAKLSSDNADYIGAVKGVARKIGLRYLADYIEAAAHI</sequence>
<keyword evidence="1" id="KW-1185">Reference proteome</keyword>
<reference evidence="1" key="1">
    <citation type="journal article" date="2013" name="Genetics">
        <title>The draft genome and transcriptome of Panagrellus redivivus are shaped by the harsh demands of a free-living lifestyle.</title>
        <authorList>
            <person name="Srinivasan J."/>
            <person name="Dillman A.R."/>
            <person name="Macchietto M.G."/>
            <person name="Heikkinen L."/>
            <person name="Lakso M."/>
            <person name="Fracchia K.M."/>
            <person name="Antoshechkin I."/>
            <person name="Mortazavi A."/>
            <person name="Wong G."/>
            <person name="Sternberg P.W."/>
        </authorList>
    </citation>
    <scope>NUCLEOTIDE SEQUENCE [LARGE SCALE GENOMIC DNA]</scope>
    <source>
        <strain evidence="1">MT8872</strain>
    </source>
</reference>
<proteinExistence type="predicted"/>
<reference evidence="2" key="2">
    <citation type="submission" date="2020-10" db="UniProtKB">
        <authorList>
            <consortium name="WormBaseParasite"/>
        </authorList>
    </citation>
    <scope>IDENTIFICATION</scope>
</reference>
<dbReference type="Proteomes" id="UP000492821">
    <property type="component" value="Unassembled WGS sequence"/>
</dbReference>
<dbReference type="WBParaSite" id="Pan_g4923.t1">
    <property type="protein sequence ID" value="Pan_g4923.t1"/>
    <property type="gene ID" value="Pan_g4923"/>
</dbReference>
<evidence type="ECO:0000313" key="1">
    <source>
        <dbReference type="Proteomes" id="UP000492821"/>
    </source>
</evidence>
<protein>
    <submittedName>
        <fullName evidence="2">Methyl-coenzyme M reductase operon protein D</fullName>
    </submittedName>
</protein>